<dbReference type="Gene3D" id="2.30.30.140">
    <property type="match status" value="3"/>
</dbReference>
<feature type="compositionally biased region" description="Polar residues" evidence="14">
    <location>
        <begin position="430"/>
        <end position="441"/>
    </location>
</feature>
<feature type="region of interest" description="Disordered" evidence="14">
    <location>
        <begin position="525"/>
        <end position="545"/>
    </location>
</feature>
<dbReference type="InterPro" id="IPR007052">
    <property type="entry name" value="CS_dom"/>
</dbReference>
<evidence type="ECO:0000256" key="12">
    <source>
        <dbReference type="ARBA" id="ARBA00047984"/>
    </source>
</evidence>
<evidence type="ECO:0000256" key="8">
    <source>
        <dbReference type="ARBA" id="ARBA00022840"/>
    </source>
</evidence>
<keyword evidence="3" id="KW-0677">Repeat</keyword>
<dbReference type="Gene3D" id="2.40.50.90">
    <property type="match status" value="3"/>
</dbReference>
<keyword evidence="8" id="KW-0067">ATP-binding</keyword>
<protein>
    <recommendedName>
        <fullName evidence="1">RNA helicase</fullName>
        <ecNumber evidence="1">3.6.4.13</ecNumber>
    </recommendedName>
</protein>
<dbReference type="SMART" id="SM00333">
    <property type="entry name" value="TUDOR"/>
    <property type="match status" value="3"/>
</dbReference>
<evidence type="ECO:0000256" key="9">
    <source>
        <dbReference type="ARBA" id="ARBA00022871"/>
    </source>
</evidence>
<feature type="compositionally biased region" description="Polar residues" evidence="14">
    <location>
        <begin position="302"/>
        <end position="329"/>
    </location>
</feature>
<reference evidence="18 19" key="1">
    <citation type="submission" date="2022-05" db="EMBL/GenBank/DDBJ databases">
        <authorList>
            <consortium name="Genoscope - CEA"/>
            <person name="William W."/>
        </authorList>
    </citation>
    <scope>NUCLEOTIDE SEQUENCE [LARGE SCALE GENOMIC DNA]</scope>
</reference>
<evidence type="ECO:0000256" key="13">
    <source>
        <dbReference type="SAM" id="Coils"/>
    </source>
</evidence>
<keyword evidence="10" id="KW-0943">RNA-mediated gene silencing</keyword>
<evidence type="ECO:0000313" key="19">
    <source>
        <dbReference type="Proteomes" id="UP001159427"/>
    </source>
</evidence>
<feature type="coiled-coil region" evidence="13">
    <location>
        <begin position="1277"/>
        <end position="1304"/>
    </location>
</feature>
<feature type="domain" description="CS" evidence="17">
    <location>
        <begin position="1967"/>
        <end position="2060"/>
    </location>
</feature>
<accession>A0ABN8LDA0</accession>
<dbReference type="Proteomes" id="UP001159427">
    <property type="component" value="Unassembled WGS sequence"/>
</dbReference>
<feature type="compositionally biased region" description="Low complexity" evidence="14">
    <location>
        <begin position="1862"/>
        <end position="1876"/>
    </location>
</feature>
<dbReference type="CDD" id="cd20435">
    <property type="entry name" value="Tudor_TDRD12_rpt2"/>
    <property type="match status" value="1"/>
</dbReference>
<evidence type="ECO:0000259" key="17">
    <source>
        <dbReference type="PROSITE" id="PS51203"/>
    </source>
</evidence>
<keyword evidence="7" id="KW-0347">Helicase</keyword>
<dbReference type="Pfam" id="PF00567">
    <property type="entry name" value="TUDOR"/>
    <property type="match status" value="3"/>
</dbReference>
<dbReference type="PANTHER" id="PTHR22655">
    <property type="entry name" value="ATP-DEPENDENT RNA HELICASE TDRD12-RELATED"/>
    <property type="match status" value="1"/>
</dbReference>
<comment type="caution">
    <text evidence="18">The sequence shown here is derived from an EMBL/GenBank/DDBJ whole genome shotgun (WGS) entry which is preliminary data.</text>
</comment>
<evidence type="ECO:0000256" key="14">
    <source>
        <dbReference type="SAM" id="MobiDB-lite"/>
    </source>
</evidence>
<proteinExistence type="predicted"/>
<keyword evidence="6" id="KW-0378">Hydrolase</keyword>
<dbReference type="Pfam" id="PF00514">
    <property type="entry name" value="Arm"/>
    <property type="match status" value="2"/>
</dbReference>
<evidence type="ECO:0000256" key="10">
    <source>
        <dbReference type="ARBA" id="ARBA00023158"/>
    </source>
</evidence>
<dbReference type="InterPro" id="IPR000225">
    <property type="entry name" value="Armadillo"/>
</dbReference>
<dbReference type="EC" id="3.6.4.13" evidence="1"/>
<keyword evidence="19" id="KW-1185">Reference proteome</keyword>
<evidence type="ECO:0000256" key="7">
    <source>
        <dbReference type="ARBA" id="ARBA00022806"/>
    </source>
</evidence>
<feature type="region of interest" description="Disordered" evidence="14">
    <location>
        <begin position="1852"/>
        <end position="1915"/>
    </location>
</feature>
<dbReference type="InterPro" id="IPR011989">
    <property type="entry name" value="ARM-like"/>
</dbReference>
<dbReference type="InterPro" id="IPR008978">
    <property type="entry name" value="HSP20-like_chaperone"/>
</dbReference>
<dbReference type="InterPro" id="IPR027417">
    <property type="entry name" value="P-loop_NTPase"/>
</dbReference>
<evidence type="ECO:0000259" key="16">
    <source>
        <dbReference type="PROSITE" id="PS51192"/>
    </source>
</evidence>
<dbReference type="PROSITE" id="PS51203">
    <property type="entry name" value="CS"/>
    <property type="match status" value="1"/>
</dbReference>
<organism evidence="18 19">
    <name type="scientific">Porites evermanni</name>
    <dbReference type="NCBI Taxonomy" id="104178"/>
    <lineage>
        <taxon>Eukaryota</taxon>
        <taxon>Metazoa</taxon>
        <taxon>Cnidaria</taxon>
        <taxon>Anthozoa</taxon>
        <taxon>Hexacorallia</taxon>
        <taxon>Scleractinia</taxon>
        <taxon>Fungiina</taxon>
        <taxon>Poritidae</taxon>
        <taxon>Porites</taxon>
    </lineage>
</organism>
<dbReference type="InterPro" id="IPR014001">
    <property type="entry name" value="Helicase_ATP-bd"/>
</dbReference>
<dbReference type="SUPFAM" id="SSF52540">
    <property type="entry name" value="P-loop containing nucleoside triphosphate hydrolases"/>
    <property type="match status" value="1"/>
</dbReference>
<keyword evidence="13" id="KW-0175">Coiled coil</keyword>
<dbReference type="PANTHER" id="PTHR22655:SF2">
    <property type="entry name" value="ATP-DEPENDENT RNA HELICASE TDRD12-RELATED"/>
    <property type="match status" value="1"/>
</dbReference>
<evidence type="ECO:0000256" key="2">
    <source>
        <dbReference type="ARBA" id="ARBA00022473"/>
    </source>
</evidence>
<dbReference type="Gene3D" id="3.40.50.300">
    <property type="entry name" value="P-loop containing nucleotide triphosphate hydrolases"/>
    <property type="match status" value="2"/>
</dbReference>
<dbReference type="Gene3D" id="1.25.10.10">
    <property type="entry name" value="Leucine-rich Repeat Variant"/>
    <property type="match status" value="1"/>
</dbReference>
<feature type="region of interest" description="Disordered" evidence="14">
    <location>
        <begin position="290"/>
        <end position="441"/>
    </location>
</feature>
<dbReference type="SMART" id="SM00487">
    <property type="entry name" value="DEXDc"/>
    <property type="match status" value="1"/>
</dbReference>
<dbReference type="PROSITE" id="PS50304">
    <property type="entry name" value="TUDOR"/>
    <property type="match status" value="2"/>
</dbReference>
<dbReference type="SMART" id="SM00185">
    <property type="entry name" value="ARM"/>
    <property type="match status" value="5"/>
</dbReference>
<feature type="domain" description="Tudor" evidence="15">
    <location>
        <begin position="47"/>
        <end position="109"/>
    </location>
</feature>
<dbReference type="SUPFAM" id="SSF48371">
    <property type="entry name" value="ARM repeat"/>
    <property type="match status" value="1"/>
</dbReference>
<name>A0ABN8LDA0_9CNID</name>
<dbReference type="Gene3D" id="2.60.40.790">
    <property type="match status" value="1"/>
</dbReference>
<feature type="compositionally biased region" description="Polar residues" evidence="14">
    <location>
        <begin position="525"/>
        <end position="539"/>
    </location>
</feature>
<gene>
    <name evidence="18" type="ORF">PEVE_00011098</name>
</gene>
<dbReference type="InterPro" id="IPR035437">
    <property type="entry name" value="SNase_OB-fold_sf"/>
</dbReference>
<comment type="catalytic activity">
    <reaction evidence="12">
        <text>ATP + H2O = ADP + phosphate + H(+)</text>
        <dbReference type="Rhea" id="RHEA:13065"/>
        <dbReference type="ChEBI" id="CHEBI:15377"/>
        <dbReference type="ChEBI" id="CHEBI:15378"/>
        <dbReference type="ChEBI" id="CHEBI:30616"/>
        <dbReference type="ChEBI" id="CHEBI:43474"/>
        <dbReference type="ChEBI" id="CHEBI:456216"/>
        <dbReference type="EC" id="3.6.4.13"/>
    </reaction>
</comment>
<sequence length="2144" mass="239324">MDAIVDINIFKVIDAGHFWAQPTAHPDFMGKLNDHFRDRKTPEITNPLGKGQMCVVRRTSDKCWYRARVQNVLQTLSGPQASVFLVDLAESTLIPCCWTREVPTEYLNIPFQAMECFLTGIKPLGLVTAYFDLSTSKQETDHWDEAATGLFRNLTQGCNLQVSVQKQDEKGRYYVLLFADSGHTRVCINDKLVINGFATNFFDTVQNSGISPGKAAKLRALNDEFQKQGSEVIENLKEYISHGKLTCSEQSSNSTDEESSDYQKNSRLFLSSGESPVNVLRRQVSGSCGVEGGTLTEPSARIPNSASHLASSQRFSPQASSGLTTGSESQYRRADNFSSDENSGRVRFLSSRLPATGSGSIRGYSIPSKSPEIGNLKPILKKRSPHSVSYQYSGSSSEPEDSLQRKRVQLDKNDSGYSHGEMPLLDLHDSNTSSIDTTRQEPVSSSVISVDALFRNQRDNLCSSLQTTNFAHSPEAILPSIDSDSERPQVERISHQLRSLADSLRSDTGEWNRQLQDSSTGYNRVSELLTPSSNSTAQHQEYESLPQRYQPSLSQSTVCGEKQAFADQTSPLNAIFSPSSNSSIKSPLPSERFISSQSPISPVDPTTGRKITFSDGVLVQTEGAPAPRPVFSLEQTPYDYYARSLGIHNKSPDMFQAHVWPALRRGRDVVGVCSAVNEQQIFAYIVPIIYQLLEEQQMYADLPSGSGPKLLILVPTWARGDNVYYHCTRMLGRNRVIRVQLIFGGGAEDERIVQLVNGCEILIATPPCFVRMLRKGYINLSRLCHIVFQDADVMVEDFTSEIKDVMRHYAKLLKSQPNRLAPRQAVVMATSWSVGLSSLVKAYLGNPVLIISDLIEAAIYRSVLQIVTVCSASQRNDKLLGYIESFNDTKDICVFTSKTSEAEAIGEFLKANCCYTLVATEFSSGQELANIKRQWNTPHSADAMPVLVMTDDVIERMNITNASCVIHHTFPSKEKFRRRLTTLAGKFTSSEEHGCVSLFMVTERCSSANGANIARLLKRCGQEVPHSLQEIVEITTQERDRNKDLCYFLKAFGSCRLKSPSRRCQNRHTVLTERDKPLEGIPTSGIVKVLVLYVEDTSCYWVRILEHRPGKADQTSFSSSIHTIDSTEFLELTMSVSGWYANPANRVKHELVSIGDLCAMMCGNSFQRVKICKITGVDDASKKPKYVVVQYVDRGAFEEDVDVNRLLQLPPQFHSCPFQAVQVFACRVQPLDKDEEWTVKSKLFVKHLIEGKEMEGRVVLSLGNTMWLDPLVERTYLETINVTTNNLNIRMELLEEKLAADNKQHVRLLRSLCEGFIYLPPLEGGSSGLTDNSYDGTGVLNSVILPEEGFHSVYVSAVENPGLFFIQLQSSEESLEDLRQKINSGVSRVDAEETEVSVGSYCIAKFSEDDKWYRARVMGSRPDDEYDVFYVDFGDREWVTRDRIVQAWSGILQLPLQAIECALVNVQPIENDWSEKSSEAFWEMVTDQLLVAKVKCKSASLVTGSHRFEIELYDTSTEHDVIISHEMVAIGHAHTAPEATKFLFGDATDEQECYDFPYQRIPQMCLQAHQCRDATRKVDIIKEIQSVVMNSEGYKDDLRDCGGIQALCRLLSLNRDPLVLQHILTSLASLAFGNDSNCDEVRKQGGLQTICYLLGKSEDSTVQESLAWGIKNVAATEKNQSEVSNRGGIKALCGLLKTATNEKVQERVVWALGSLAKDHTSNCQAVQVCGGLKTMCELISVTSSENVLERSLWALGMLANDVKNRNFIRQYGGIENICKMLEDSPSEQILYQGALTLKTLASNNRYNKEIMDKFGIIGTLQRIMTDESLTLGVIARRVCLDLLQRLGSAASGLPVTSPTAHTSVTRTQGSSTSSVSVKKEEPEVKLVNGVKGSDEDDDLPPLGGDEDIDKENAPARGVSVTLSSNTFAKSTLRQIPAPQVPLRINVALETPRNQAAPDEDGDIAPYRVHPKTVWSQTRDLVRVCVKLRGVNERKVQTEITDSRLKFRARMGHSLYELDLELFEDVNSQFFQQRGDGVTVKGAEVQILLKKRNHAVWTRLQKSKEKLPYVSIDFDRWEVWSSSDEDEEAESARQAPTNLNNTRRLSKDKEESKQVFLPEMLDSDSSLDSDEEERIPSDVDCLNFY</sequence>
<dbReference type="EMBL" id="CALNXI010000018">
    <property type="protein sequence ID" value="CAH3015065.1"/>
    <property type="molecule type" value="Genomic_DNA"/>
</dbReference>
<feature type="compositionally biased region" description="Basic and acidic residues" evidence="14">
    <location>
        <begin position="402"/>
        <end position="414"/>
    </location>
</feature>
<keyword evidence="2" id="KW-0217">Developmental protein</keyword>
<feature type="domain" description="Tudor" evidence="15">
    <location>
        <begin position="1395"/>
        <end position="1454"/>
    </location>
</feature>
<feature type="compositionally biased region" description="Acidic residues" evidence="14">
    <location>
        <begin position="1894"/>
        <end position="1909"/>
    </location>
</feature>
<evidence type="ECO:0000256" key="4">
    <source>
        <dbReference type="ARBA" id="ARBA00022741"/>
    </source>
</evidence>
<evidence type="ECO:0000256" key="11">
    <source>
        <dbReference type="ARBA" id="ARBA00023254"/>
    </source>
</evidence>
<dbReference type="InterPro" id="IPR011545">
    <property type="entry name" value="DEAD/DEAH_box_helicase_dom"/>
</dbReference>
<keyword evidence="9" id="KW-0744">Spermatogenesis</keyword>
<feature type="compositionally biased region" description="Low complexity" evidence="14">
    <location>
        <begin position="578"/>
        <end position="590"/>
    </location>
</feature>
<dbReference type="SUPFAM" id="SSF49764">
    <property type="entry name" value="HSP20-like chaperones"/>
    <property type="match status" value="1"/>
</dbReference>
<dbReference type="Pfam" id="PF04969">
    <property type="entry name" value="CS"/>
    <property type="match status" value="1"/>
</dbReference>
<dbReference type="InterPro" id="IPR016024">
    <property type="entry name" value="ARM-type_fold"/>
</dbReference>
<keyword evidence="5" id="KW-0221">Differentiation</keyword>
<feature type="region of interest" description="Disordered" evidence="14">
    <location>
        <begin position="2085"/>
        <end position="2144"/>
    </location>
</feature>
<keyword evidence="11" id="KW-0469">Meiosis</keyword>
<dbReference type="Pfam" id="PF00270">
    <property type="entry name" value="DEAD"/>
    <property type="match status" value="1"/>
</dbReference>
<evidence type="ECO:0000313" key="18">
    <source>
        <dbReference type="EMBL" id="CAH3015065.1"/>
    </source>
</evidence>
<keyword evidence="4" id="KW-0547">Nucleotide-binding</keyword>
<feature type="compositionally biased region" description="Acidic residues" evidence="14">
    <location>
        <begin position="2120"/>
        <end position="2132"/>
    </location>
</feature>
<evidence type="ECO:0000256" key="5">
    <source>
        <dbReference type="ARBA" id="ARBA00022782"/>
    </source>
</evidence>
<evidence type="ECO:0000259" key="15">
    <source>
        <dbReference type="PROSITE" id="PS50304"/>
    </source>
</evidence>
<feature type="domain" description="Helicase ATP-binding" evidence="16">
    <location>
        <begin position="661"/>
        <end position="850"/>
    </location>
</feature>
<evidence type="ECO:0000256" key="3">
    <source>
        <dbReference type="ARBA" id="ARBA00022737"/>
    </source>
</evidence>
<feature type="region of interest" description="Disordered" evidence="14">
    <location>
        <begin position="578"/>
        <end position="607"/>
    </location>
</feature>
<dbReference type="PROSITE" id="PS51192">
    <property type="entry name" value="HELICASE_ATP_BIND_1"/>
    <property type="match status" value="1"/>
</dbReference>
<feature type="compositionally biased region" description="Low complexity" evidence="14">
    <location>
        <begin position="386"/>
        <end position="397"/>
    </location>
</feature>
<evidence type="ECO:0000256" key="6">
    <source>
        <dbReference type="ARBA" id="ARBA00022801"/>
    </source>
</evidence>
<dbReference type="InterPro" id="IPR002999">
    <property type="entry name" value="Tudor"/>
</dbReference>
<feature type="compositionally biased region" description="Polar residues" evidence="14">
    <location>
        <begin position="2093"/>
        <end position="2102"/>
    </location>
</feature>
<dbReference type="SUPFAM" id="SSF63748">
    <property type="entry name" value="Tudor/PWWP/MBT"/>
    <property type="match status" value="3"/>
</dbReference>
<evidence type="ECO:0000256" key="1">
    <source>
        <dbReference type="ARBA" id="ARBA00012552"/>
    </source>
</evidence>